<dbReference type="Pfam" id="PF00208">
    <property type="entry name" value="ELFV_dehydrog"/>
    <property type="match status" value="2"/>
</dbReference>
<feature type="domain" description="Glutamate/phenylalanine/leucine/valine/L-tryptophan dehydrogenase C-terminal" evidence="7">
    <location>
        <begin position="145"/>
        <end position="354"/>
    </location>
</feature>
<dbReference type="InterPro" id="IPR046346">
    <property type="entry name" value="Aminoacid_DH-like_N_sf"/>
</dbReference>
<sequence>MSEQVFREMEQQGHEQVIFNYDKKTGLKAIIAIHDTTLGPALGGCRMMDYESDDDALTDVLRLSKGMTYKCGVSGVDYGGGKTVMIGDPEQKNEGMFRALGRFVQTMRGRYYTGTDVGTSPDDFIHSMRETDCIVGRPVEFGGGGSTAITTAYGVWQGLKASAKAKYGTDSLSGKKVAVQGLGKVGQLLVKHLIEDEGAEVVATDISKDAIEELKSKYSQIETCEPDQIYEVDCDIFSPNALGAVINDFTIEKLKCDIVAGSANNQLQEDKHGDILFEKGILYAPDYVINAGGLIQAADEVKEFNHDRVMKTTARIYEILLDIFKISEEKRVPTYQAANILVEDRLDTVAEVRKNFLVEEKK</sequence>
<dbReference type="FunFam" id="3.40.50.10860:FF:000010">
    <property type="entry name" value="Leucine dehydrogenase"/>
    <property type="match status" value="1"/>
</dbReference>
<dbReference type="SMART" id="SM00839">
    <property type="entry name" value="ELFV_dehydrog"/>
    <property type="match status" value="1"/>
</dbReference>
<dbReference type="EMBL" id="CP001034">
    <property type="protein sequence ID" value="ACB86255.1"/>
    <property type="molecule type" value="Genomic_DNA"/>
</dbReference>
<evidence type="ECO:0000256" key="6">
    <source>
        <dbReference type="RuleBase" id="RU004417"/>
    </source>
</evidence>
<evidence type="ECO:0000256" key="3">
    <source>
        <dbReference type="ARBA" id="ARBA00023027"/>
    </source>
</evidence>
<keyword evidence="9" id="KW-1185">Reference proteome</keyword>
<evidence type="ECO:0000256" key="2">
    <source>
        <dbReference type="ARBA" id="ARBA00023002"/>
    </source>
</evidence>
<dbReference type="Gene3D" id="3.40.50.10860">
    <property type="entry name" value="Leucine Dehydrogenase, chain A, domain 1"/>
    <property type="match status" value="1"/>
</dbReference>
<dbReference type="Pfam" id="PF02812">
    <property type="entry name" value="ELFV_dehydrog_N"/>
    <property type="match status" value="1"/>
</dbReference>
<keyword evidence="3 5" id="KW-0520">NAD</keyword>
<evidence type="ECO:0000313" key="8">
    <source>
        <dbReference type="EMBL" id="ACB86255.1"/>
    </source>
</evidence>
<dbReference type="STRING" id="457570.Nther_2701"/>
<feature type="binding site" evidence="5">
    <location>
        <begin position="181"/>
        <end position="186"/>
    </location>
    <ligand>
        <name>NAD(+)</name>
        <dbReference type="ChEBI" id="CHEBI:57540"/>
    </ligand>
</feature>
<dbReference type="GO" id="GO:0016639">
    <property type="term" value="F:oxidoreductase activity, acting on the CH-NH2 group of donors, NAD or NADP as acceptor"/>
    <property type="evidence" value="ECO:0007669"/>
    <property type="project" value="InterPro"/>
</dbReference>
<organism evidence="8 9">
    <name type="scientific">Natranaerobius thermophilus (strain ATCC BAA-1301 / DSM 18059 / JW/NM-WN-LF)</name>
    <dbReference type="NCBI Taxonomy" id="457570"/>
    <lineage>
        <taxon>Bacteria</taxon>
        <taxon>Bacillati</taxon>
        <taxon>Bacillota</taxon>
        <taxon>Clostridia</taxon>
        <taxon>Natranaerobiales</taxon>
        <taxon>Natranaerobiaceae</taxon>
        <taxon>Natranaerobius</taxon>
    </lineage>
</organism>
<dbReference type="PRINTS" id="PR00082">
    <property type="entry name" value="GLFDHDRGNASE"/>
</dbReference>
<name>B2A2E9_NATTJ</name>
<dbReference type="CDD" id="cd01075">
    <property type="entry name" value="NAD_bind_Leu_Phe_Val_DH"/>
    <property type="match status" value="1"/>
</dbReference>
<evidence type="ECO:0000256" key="1">
    <source>
        <dbReference type="ARBA" id="ARBA00006382"/>
    </source>
</evidence>
<evidence type="ECO:0000259" key="7">
    <source>
        <dbReference type="SMART" id="SM00839"/>
    </source>
</evidence>
<dbReference type="eggNOG" id="COG0334">
    <property type="taxonomic scope" value="Bacteria"/>
</dbReference>
<reference evidence="8 9" key="2">
    <citation type="journal article" date="2011" name="J. Bacteriol.">
        <title>Complete genome sequence of the anaerobic, halophilic alkalithermophile Natranaerobius thermophilus JW/NM-WN-LF.</title>
        <authorList>
            <person name="Zhao B."/>
            <person name="Mesbah N.M."/>
            <person name="Dalin E."/>
            <person name="Goodwin L."/>
            <person name="Nolan M."/>
            <person name="Pitluck S."/>
            <person name="Chertkov O."/>
            <person name="Brettin T.S."/>
            <person name="Han J."/>
            <person name="Larimer F.W."/>
            <person name="Land M.L."/>
            <person name="Hauser L."/>
            <person name="Kyrpides N."/>
            <person name="Wiegel J."/>
        </authorList>
    </citation>
    <scope>NUCLEOTIDE SEQUENCE [LARGE SCALE GENOMIC DNA]</scope>
    <source>
        <strain evidence="9">ATCC BAA-1301 / DSM 18059 / JW/NM-WN-LF</strain>
    </source>
</reference>
<dbReference type="PIRSF" id="PIRSF000188">
    <property type="entry name" value="Phe_leu_dh"/>
    <property type="match status" value="1"/>
</dbReference>
<dbReference type="KEGG" id="nth:Nther_2701"/>
<dbReference type="Gene3D" id="3.40.50.720">
    <property type="entry name" value="NAD(P)-binding Rossmann-like Domain"/>
    <property type="match status" value="1"/>
</dbReference>
<gene>
    <name evidence="8" type="ordered locus">Nther_2701</name>
</gene>
<dbReference type="SUPFAM" id="SSF53223">
    <property type="entry name" value="Aminoacid dehydrogenase-like, N-terminal domain"/>
    <property type="match status" value="1"/>
</dbReference>
<keyword evidence="2 6" id="KW-0560">Oxidoreductase</keyword>
<proteinExistence type="inferred from homology"/>
<dbReference type="PROSITE" id="PS00074">
    <property type="entry name" value="GLFV_DEHYDROGENASE"/>
    <property type="match status" value="1"/>
</dbReference>
<dbReference type="RefSeq" id="WP_012449092.1">
    <property type="nucleotide sequence ID" value="NC_010718.1"/>
</dbReference>
<dbReference type="AlphaFoldDB" id="B2A2E9"/>
<dbReference type="GO" id="GO:0006520">
    <property type="term" value="P:amino acid metabolic process"/>
    <property type="evidence" value="ECO:0007669"/>
    <property type="project" value="InterPro"/>
</dbReference>
<accession>B2A2E9</accession>
<dbReference type="InterPro" id="IPR006095">
    <property type="entry name" value="Glu/Leu/Phe/Val/Trp_DH"/>
</dbReference>
<dbReference type="OrthoDB" id="9803297at2"/>
<dbReference type="InterPro" id="IPR016211">
    <property type="entry name" value="Glu/Phe/Leu/Val/Trp_DH_bac/arc"/>
</dbReference>
<dbReference type="InterPro" id="IPR033524">
    <property type="entry name" value="Glu/Leu/Phe/Val_DH_AS"/>
</dbReference>
<dbReference type="InterPro" id="IPR036291">
    <property type="entry name" value="NAD(P)-bd_dom_sf"/>
</dbReference>
<evidence type="ECO:0000256" key="4">
    <source>
        <dbReference type="PIRSR" id="PIRSR000188-1"/>
    </source>
</evidence>
<reference evidence="8 9" key="1">
    <citation type="submission" date="2008-04" db="EMBL/GenBank/DDBJ databases">
        <title>Complete sequence of chromosome of Natranaerobius thermophilus JW/NM-WN-LF.</title>
        <authorList>
            <consortium name="US DOE Joint Genome Institute"/>
            <person name="Copeland A."/>
            <person name="Lucas S."/>
            <person name="Lapidus A."/>
            <person name="Glavina del Rio T."/>
            <person name="Dalin E."/>
            <person name="Tice H."/>
            <person name="Bruce D."/>
            <person name="Goodwin L."/>
            <person name="Pitluck S."/>
            <person name="Chertkov O."/>
            <person name="Brettin T."/>
            <person name="Detter J.C."/>
            <person name="Han C."/>
            <person name="Kuske C.R."/>
            <person name="Schmutz J."/>
            <person name="Larimer F."/>
            <person name="Land M."/>
            <person name="Hauser L."/>
            <person name="Kyrpides N."/>
            <person name="Lykidis A."/>
            <person name="Mesbah N.M."/>
            <person name="Wiegel J."/>
        </authorList>
    </citation>
    <scope>NUCLEOTIDE SEQUENCE [LARGE SCALE GENOMIC DNA]</scope>
    <source>
        <strain evidence="9">ATCC BAA-1301 / DSM 18059 / JW/NM-WN-LF</strain>
    </source>
</reference>
<dbReference type="InterPro" id="IPR006097">
    <property type="entry name" value="Glu/Leu/Phe/Val/Trp_DH_dimer"/>
</dbReference>
<dbReference type="InParanoid" id="B2A2E9"/>
<dbReference type="GO" id="GO:0000166">
    <property type="term" value="F:nucleotide binding"/>
    <property type="evidence" value="ECO:0007669"/>
    <property type="project" value="UniProtKB-KW"/>
</dbReference>
<dbReference type="Proteomes" id="UP000001683">
    <property type="component" value="Chromosome"/>
</dbReference>
<protein>
    <submittedName>
        <fullName evidence="8">Leucine dehydrogenase</fullName>
    </submittedName>
</protein>
<dbReference type="PANTHER" id="PTHR42722:SF1">
    <property type="entry name" value="VALINE DEHYDROGENASE"/>
    <property type="match status" value="1"/>
</dbReference>
<dbReference type="InterPro" id="IPR006096">
    <property type="entry name" value="Glu/Leu/Phe/Val/Trp_DH_C"/>
</dbReference>
<dbReference type="PANTHER" id="PTHR42722">
    <property type="entry name" value="LEUCINE DEHYDROGENASE"/>
    <property type="match status" value="1"/>
</dbReference>
<comment type="similarity">
    <text evidence="1 6">Belongs to the Glu/Leu/Phe/Val dehydrogenases family.</text>
</comment>
<keyword evidence="5" id="KW-0547">Nucleotide-binding</keyword>
<dbReference type="SUPFAM" id="SSF51735">
    <property type="entry name" value="NAD(P)-binding Rossmann-fold domains"/>
    <property type="match status" value="1"/>
</dbReference>
<dbReference type="HOGENOM" id="CLU_025763_0_0_9"/>
<evidence type="ECO:0000256" key="5">
    <source>
        <dbReference type="PIRSR" id="PIRSR000188-2"/>
    </source>
</evidence>
<feature type="active site" description="Proton donor/acceptor" evidence="4">
    <location>
        <position position="82"/>
    </location>
</feature>
<evidence type="ECO:0000313" key="9">
    <source>
        <dbReference type="Proteomes" id="UP000001683"/>
    </source>
</evidence>